<protein>
    <recommendedName>
        <fullName evidence="7">Zn(2)-C6 fungal-type domain-containing protein</fullName>
    </recommendedName>
</protein>
<reference evidence="8 9" key="1">
    <citation type="submission" date="2023-01" db="EMBL/GenBank/DDBJ databases">
        <title>Analysis of 21 Apiospora genomes using comparative genomics revels a genus with tremendous synthesis potential of carbohydrate active enzymes and secondary metabolites.</title>
        <authorList>
            <person name="Sorensen T."/>
        </authorList>
    </citation>
    <scope>NUCLEOTIDE SEQUENCE [LARGE SCALE GENOMIC DNA]</scope>
    <source>
        <strain evidence="8 9">CBS 24483</strain>
    </source>
</reference>
<feature type="domain" description="Zn(2)-C6 fungal-type" evidence="7">
    <location>
        <begin position="10"/>
        <end position="40"/>
    </location>
</feature>
<evidence type="ECO:0000256" key="6">
    <source>
        <dbReference type="SAM" id="MobiDB-lite"/>
    </source>
</evidence>
<gene>
    <name evidence="8" type="ORF">PG986_013812</name>
</gene>
<dbReference type="PANTHER" id="PTHR47660:SF2">
    <property type="entry name" value="TRANSCRIPTION FACTOR WITH C2H2 AND ZN(2)-CYS(6) DNA BINDING DOMAIN (EUROFUNG)"/>
    <property type="match status" value="1"/>
</dbReference>
<keyword evidence="2" id="KW-0862">Zinc</keyword>
<accession>A0ABR1PWN9</accession>
<keyword evidence="3" id="KW-0805">Transcription regulation</keyword>
<dbReference type="SUPFAM" id="SSF57701">
    <property type="entry name" value="Zn2/Cys6 DNA-binding domain"/>
    <property type="match status" value="1"/>
</dbReference>
<dbReference type="PANTHER" id="PTHR47660">
    <property type="entry name" value="TRANSCRIPTION FACTOR WITH C2H2 AND ZN(2)-CYS(6) DNA BINDING DOMAIN (EUROFUNG)-RELATED-RELATED"/>
    <property type="match status" value="1"/>
</dbReference>
<dbReference type="CDD" id="cd00067">
    <property type="entry name" value="GAL4"/>
    <property type="match status" value="1"/>
</dbReference>
<dbReference type="PROSITE" id="PS50048">
    <property type="entry name" value="ZN2_CY6_FUNGAL_2"/>
    <property type="match status" value="1"/>
</dbReference>
<dbReference type="RefSeq" id="XP_066694177.1">
    <property type="nucleotide sequence ID" value="XM_066850034.1"/>
</dbReference>
<feature type="compositionally biased region" description="Low complexity" evidence="6">
    <location>
        <begin position="70"/>
        <end position="81"/>
    </location>
</feature>
<keyword evidence="4" id="KW-0804">Transcription</keyword>
<evidence type="ECO:0000259" key="7">
    <source>
        <dbReference type="PROSITE" id="PS50048"/>
    </source>
</evidence>
<keyword evidence="9" id="KW-1185">Reference proteome</keyword>
<evidence type="ECO:0000256" key="2">
    <source>
        <dbReference type="ARBA" id="ARBA00022833"/>
    </source>
</evidence>
<evidence type="ECO:0000256" key="1">
    <source>
        <dbReference type="ARBA" id="ARBA00022723"/>
    </source>
</evidence>
<dbReference type="InterPro" id="IPR036864">
    <property type="entry name" value="Zn2-C6_fun-type_DNA-bd_sf"/>
</dbReference>
<dbReference type="InterPro" id="IPR001138">
    <property type="entry name" value="Zn2Cys6_DnaBD"/>
</dbReference>
<dbReference type="EMBL" id="JAQQWE010000009">
    <property type="protein sequence ID" value="KAK7941425.1"/>
    <property type="molecule type" value="Genomic_DNA"/>
</dbReference>
<organism evidence="8 9">
    <name type="scientific">Apiospora aurea</name>
    <dbReference type="NCBI Taxonomy" id="335848"/>
    <lineage>
        <taxon>Eukaryota</taxon>
        <taxon>Fungi</taxon>
        <taxon>Dikarya</taxon>
        <taxon>Ascomycota</taxon>
        <taxon>Pezizomycotina</taxon>
        <taxon>Sordariomycetes</taxon>
        <taxon>Xylariomycetidae</taxon>
        <taxon>Amphisphaeriales</taxon>
        <taxon>Apiosporaceae</taxon>
        <taxon>Apiospora</taxon>
    </lineage>
</organism>
<evidence type="ECO:0000256" key="4">
    <source>
        <dbReference type="ARBA" id="ARBA00023163"/>
    </source>
</evidence>
<evidence type="ECO:0000256" key="5">
    <source>
        <dbReference type="ARBA" id="ARBA00023242"/>
    </source>
</evidence>
<dbReference type="Pfam" id="PF00172">
    <property type="entry name" value="Zn_clus"/>
    <property type="match status" value="1"/>
</dbReference>
<sequence length="468" mass="51492">MAAMSLRRKSCDACYHGRRKCDRDFPVCGTCRRTKKTCHFAYSPITAVISEPGYSVIASDVDNGGGTRPLTNSASAATTLAEPTRDPTDTGPPELADSGLLPDLVGGGQSASPFPGNQWPDYHNATASGVCGSNSFVANWAHCCPVPASSSPHAPTVTIPPFSIPNYLGSLGQLQRVEGSSESWQWVINELKRCPRDLATRGETLFMHRELYRDAMPRPIRAVLGISAIFALLNDDNRQMLFRVVDAEVSELLKTASATLNTSADADGRNGSQNGYVSNRLTLTEELARLQALTLYQMMRMFGGGLEQRVIVEQQHDLLATWAQHLLKRSQNDLVANKTNDARGHHRHPMASDSDWHDWLVAESIRRTVLTVYMFFSMYSLAVHGFCADFPTLAKLPVSASPESWQSKTTHLTRRPSIVGQSDQALAYDAYTQRWAASTPRRMDPFEKFLIVPCKGLEGIAAYGCSDY</sequence>
<proteinExistence type="predicted"/>
<evidence type="ECO:0000313" key="8">
    <source>
        <dbReference type="EMBL" id="KAK7941425.1"/>
    </source>
</evidence>
<comment type="caution">
    <text evidence="8">The sequence shown here is derived from an EMBL/GenBank/DDBJ whole genome shotgun (WGS) entry which is preliminary data.</text>
</comment>
<evidence type="ECO:0000256" key="3">
    <source>
        <dbReference type="ARBA" id="ARBA00023015"/>
    </source>
</evidence>
<keyword evidence="5" id="KW-0539">Nucleus</keyword>
<evidence type="ECO:0000313" key="9">
    <source>
        <dbReference type="Proteomes" id="UP001391051"/>
    </source>
</evidence>
<feature type="region of interest" description="Disordered" evidence="6">
    <location>
        <begin position="65"/>
        <end position="96"/>
    </location>
</feature>
<dbReference type="Proteomes" id="UP001391051">
    <property type="component" value="Unassembled WGS sequence"/>
</dbReference>
<dbReference type="Gene3D" id="4.10.240.10">
    <property type="entry name" value="Zn(2)-C6 fungal-type DNA-binding domain"/>
    <property type="match status" value="1"/>
</dbReference>
<keyword evidence="1" id="KW-0479">Metal-binding</keyword>
<name>A0ABR1PWN9_9PEZI</name>
<dbReference type="GeneID" id="92083096"/>